<gene>
    <name evidence="4" type="ORF">TRUGW13939_03923</name>
</gene>
<feature type="compositionally biased region" description="Low complexity" evidence="1">
    <location>
        <begin position="230"/>
        <end position="243"/>
    </location>
</feature>
<dbReference type="Proteomes" id="UP000509510">
    <property type="component" value="Chromosome II"/>
</dbReference>
<dbReference type="InterPro" id="IPR057081">
    <property type="entry name" value="PH_N"/>
</dbReference>
<sequence length="525" mass="59905">MDLRVRDIAEDVAVGFKRFRSCLPEHGAEITYLISELYAMSATLTNIEGFSRQFPRNYARIKSDLDTVLASLNYTLGEITTSFRKLNGNPRADDFRHVWHGLDTFFREESSYTLKRRLTKYKMFLQELEDMMRNKLPDVRFLADMRRTVMTLLSEQDGRLAATMAGVSIGRSDSSASSSLDPGSPVEQHHGPGKRRSYERARPGLRPSSSYFPPMSPSSSQGAPPPWVPEVPSSPTSTSTTTMSNLSSAILNDHWAKHIFAKTVSTTPILAAGDSSKCHGEEVENAKEWLHDEGFDEVAYLAFDEDSYKLSVSFYVREDDSRARILCKVQKGRRSNKYYCLPLNMLEVRRGGSSLQLCRRRRSGTELVPWLTLNFHAIERMVTFFCTFLALRSQDMHRQVQNIRDFELGSEREKFGGLIVDDRYLHALRIYQDRISGSIRLQASVHDGELERSPVWTAFITHDINLHLWARRHKKLVILQDLQMVILFPDYTPPRTSGGEHILKFTSETDANGFTEVINRLALTD</sequence>
<evidence type="ECO:0000313" key="5">
    <source>
        <dbReference type="Proteomes" id="UP000509510"/>
    </source>
</evidence>
<name>A0A7H8QSJ2_TALRU</name>
<dbReference type="AlphaFoldDB" id="A0A7H8QSJ2"/>
<dbReference type="GeneID" id="55991425"/>
<feature type="domain" description="PH" evidence="3">
    <location>
        <begin position="413"/>
        <end position="521"/>
    </location>
</feature>
<feature type="compositionally biased region" description="Low complexity" evidence="1">
    <location>
        <begin position="171"/>
        <end position="185"/>
    </location>
</feature>
<reference evidence="5" key="1">
    <citation type="submission" date="2020-06" db="EMBL/GenBank/DDBJ databases">
        <title>A chromosome-scale genome assembly of Talaromyces rugulosus W13939.</title>
        <authorList>
            <person name="Wang B."/>
            <person name="Guo L."/>
            <person name="Ye K."/>
            <person name="Wang L."/>
        </authorList>
    </citation>
    <scope>NUCLEOTIDE SEQUENCE [LARGE SCALE GENOMIC DNA]</scope>
    <source>
        <strain evidence="5">W13939</strain>
    </source>
</reference>
<dbReference type="InterPro" id="IPR057082">
    <property type="entry name" value="PH_C"/>
</dbReference>
<evidence type="ECO:0000259" key="2">
    <source>
        <dbReference type="Pfam" id="PF23074"/>
    </source>
</evidence>
<keyword evidence="5" id="KW-1185">Reference proteome</keyword>
<dbReference type="Pfam" id="PF23074">
    <property type="entry name" value="PH_FT_N"/>
    <property type="match status" value="1"/>
</dbReference>
<organism evidence="4 5">
    <name type="scientific">Talaromyces rugulosus</name>
    <name type="common">Penicillium rugulosum</name>
    <dbReference type="NCBI Taxonomy" id="121627"/>
    <lineage>
        <taxon>Eukaryota</taxon>
        <taxon>Fungi</taxon>
        <taxon>Dikarya</taxon>
        <taxon>Ascomycota</taxon>
        <taxon>Pezizomycotina</taxon>
        <taxon>Eurotiomycetes</taxon>
        <taxon>Eurotiomycetidae</taxon>
        <taxon>Eurotiales</taxon>
        <taxon>Trichocomaceae</taxon>
        <taxon>Talaromyces</taxon>
        <taxon>Talaromyces sect. Islandici</taxon>
    </lineage>
</organism>
<dbReference type="EMBL" id="CP055899">
    <property type="protein sequence ID" value="QKX56816.1"/>
    <property type="molecule type" value="Genomic_DNA"/>
</dbReference>
<feature type="domain" description="PH" evidence="2">
    <location>
        <begin position="285"/>
        <end position="409"/>
    </location>
</feature>
<protein>
    <submittedName>
        <fullName evidence="4">Uncharacterized protein</fullName>
    </submittedName>
</protein>
<dbReference type="Pfam" id="PF23076">
    <property type="entry name" value="PH_FT_C"/>
    <property type="match status" value="1"/>
</dbReference>
<dbReference type="OrthoDB" id="5345571at2759"/>
<dbReference type="KEGG" id="trg:TRUGW13939_03923"/>
<accession>A0A7H8QSJ2</accession>
<proteinExistence type="predicted"/>
<feature type="compositionally biased region" description="Low complexity" evidence="1">
    <location>
        <begin position="207"/>
        <end position="220"/>
    </location>
</feature>
<evidence type="ECO:0000259" key="3">
    <source>
        <dbReference type="Pfam" id="PF23076"/>
    </source>
</evidence>
<evidence type="ECO:0000256" key="1">
    <source>
        <dbReference type="SAM" id="MobiDB-lite"/>
    </source>
</evidence>
<dbReference type="RefSeq" id="XP_035342994.1">
    <property type="nucleotide sequence ID" value="XM_035487101.1"/>
</dbReference>
<evidence type="ECO:0000313" key="4">
    <source>
        <dbReference type="EMBL" id="QKX56816.1"/>
    </source>
</evidence>
<feature type="region of interest" description="Disordered" evidence="1">
    <location>
        <begin position="171"/>
        <end position="243"/>
    </location>
</feature>